<dbReference type="InterPro" id="IPR015943">
    <property type="entry name" value="WD40/YVTN_repeat-like_dom_sf"/>
</dbReference>
<protein>
    <recommendedName>
        <fullName evidence="4">Exo-alpha-sialidase</fullName>
    </recommendedName>
</protein>
<name>A0A556QL01_9BACT</name>
<feature type="signal peptide" evidence="1">
    <location>
        <begin position="1"/>
        <end position="24"/>
    </location>
</feature>
<keyword evidence="1" id="KW-0732">Signal</keyword>
<dbReference type="SUPFAM" id="SSF110296">
    <property type="entry name" value="Oligoxyloglucan reducing end-specific cellobiohydrolase"/>
    <property type="match status" value="2"/>
</dbReference>
<dbReference type="Proteomes" id="UP000315648">
    <property type="component" value="Unassembled WGS sequence"/>
</dbReference>
<dbReference type="PROSITE" id="PS51257">
    <property type="entry name" value="PROKAR_LIPOPROTEIN"/>
    <property type="match status" value="1"/>
</dbReference>
<reference evidence="2 3" key="1">
    <citation type="submission" date="2019-07" db="EMBL/GenBank/DDBJ databases">
        <title>Description of 53C-WASEF.</title>
        <authorList>
            <person name="Pitt A."/>
            <person name="Hahn M.W."/>
        </authorList>
    </citation>
    <scope>NUCLEOTIDE SEQUENCE [LARGE SCALE GENOMIC DNA]</scope>
    <source>
        <strain evidence="2 3">53C-WASEF</strain>
    </source>
</reference>
<sequence length="728" mass="77678">MKSFTKTLLAGALAIAAFTGCTHAQSYTWKPVRVGGGGATTTIQAHPKVKNLYFITTDVGTPYRWNATEQRWEGLLYKNGPKGWENRSAAARLAFDPSDATGNTLYLTTGGAWSVDGTVLKSVDRGNTWGDCQIRLDVNPNKEQGAGQRIAVDPNNSSVVYVTTRGAKDAQVTETNGTFKTTRGGAPGSWEKVNDLCGNFVLFDPSGGMVNGVTRTIYIGTSQGVQLSTDGGATFTLMPGSPVTATRVSLHSSGVLYVTAGNPWTGKPNGGVFKWSNNAWTTISPPTPGTYSAVAVNPQNKDQVVVSSCSFSPYQFNHYRSKDGGVTWAMMNKSHDKSESPWYASSIGQATSTFCWDPFKPATVWFTDFFFAYKTDDVWASPSVTWKSQSTGHEETVYIGNLLSPGSGTNVLHSSVADIGGWDHKSITESPVVGMMKFFPHIFTKTISGSGNMTGVAVQETNPNFIARVGRISWDGAAYCGYSTDGGTTYTQWKSPSDAAGGRIAVSATSETMVWVTQQNGSYRSTDRGNTWTAITTLPKGILIGGNNVFSTGPRFPLAADKVNGKKFYVYHYGRVHVSSDGGATFVQAASLPNSYPTDPLTIETTPGKEGDVWIGMAKQGLFHSIDSGATFTKIAGIDSAEFMAVGKASPTNPGVPAVYILGKMGEVEKSLFRSIDNGATWTDLGVPAIGKSPFCMTADRRVFGRVYFGTTGNGAMVGDIDSSGRGN</sequence>
<dbReference type="PANTHER" id="PTHR43739">
    <property type="entry name" value="XYLOGLUCANASE (EUROFUNG)"/>
    <property type="match status" value="1"/>
</dbReference>
<dbReference type="GO" id="GO:0010411">
    <property type="term" value="P:xyloglucan metabolic process"/>
    <property type="evidence" value="ECO:0007669"/>
    <property type="project" value="TreeGrafter"/>
</dbReference>
<keyword evidence="3" id="KW-1185">Reference proteome</keyword>
<organism evidence="2 3">
    <name type="scientific">Rariglobus hedericola</name>
    <dbReference type="NCBI Taxonomy" id="2597822"/>
    <lineage>
        <taxon>Bacteria</taxon>
        <taxon>Pseudomonadati</taxon>
        <taxon>Verrucomicrobiota</taxon>
        <taxon>Opitutia</taxon>
        <taxon>Opitutales</taxon>
        <taxon>Opitutaceae</taxon>
        <taxon>Rariglobus</taxon>
    </lineage>
</organism>
<evidence type="ECO:0000256" key="1">
    <source>
        <dbReference type="SAM" id="SignalP"/>
    </source>
</evidence>
<comment type="caution">
    <text evidence="2">The sequence shown here is derived from an EMBL/GenBank/DDBJ whole genome shotgun (WGS) entry which is preliminary data.</text>
</comment>
<proteinExistence type="predicted"/>
<evidence type="ECO:0000313" key="2">
    <source>
        <dbReference type="EMBL" id="TSJ77316.1"/>
    </source>
</evidence>
<dbReference type="CDD" id="cd15482">
    <property type="entry name" value="Sialidase_non-viral"/>
    <property type="match status" value="1"/>
</dbReference>
<evidence type="ECO:0008006" key="4">
    <source>
        <dbReference type="Google" id="ProtNLM"/>
    </source>
</evidence>
<evidence type="ECO:0000313" key="3">
    <source>
        <dbReference type="Proteomes" id="UP000315648"/>
    </source>
</evidence>
<dbReference type="EMBL" id="VMBG01000002">
    <property type="protein sequence ID" value="TSJ77316.1"/>
    <property type="molecule type" value="Genomic_DNA"/>
</dbReference>
<gene>
    <name evidence="2" type="ORF">FPL22_14575</name>
</gene>
<dbReference type="PANTHER" id="PTHR43739:SF5">
    <property type="entry name" value="EXO-ALPHA-SIALIDASE"/>
    <property type="match status" value="1"/>
</dbReference>
<dbReference type="InterPro" id="IPR052025">
    <property type="entry name" value="Xyloglucanase_GH74"/>
</dbReference>
<dbReference type="Gene3D" id="2.130.10.10">
    <property type="entry name" value="YVTN repeat-like/Quinoprotein amine dehydrogenase"/>
    <property type="match status" value="2"/>
</dbReference>
<feature type="chain" id="PRO_5021958760" description="Exo-alpha-sialidase" evidence="1">
    <location>
        <begin position="25"/>
        <end position="728"/>
    </location>
</feature>
<dbReference type="RefSeq" id="WP_144353719.1">
    <property type="nucleotide sequence ID" value="NZ_CBCRVV010000013.1"/>
</dbReference>
<dbReference type="AlphaFoldDB" id="A0A556QL01"/>
<dbReference type="OrthoDB" id="9757947at2"/>
<accession>A0A556QL01</accession>